<reference evidence="5 6" key="1">
    <citation type="submission" date="2019-02" db="EMBL/GenBank/DDBJ databases">
        <title>Deep-cultivation of Planctomycetes and their phenomic and genomic characterization uncovers novel biology.</title>
        <authorList>
            <person name="Wiegand S."/>
            <person name="Jogler M."/>
            <person name="Boedeker C."/>
            <person name="Pinto D."/>
            <person name="Vollmers J."/>
            <person name="Rivas-Marin E."/>
            <person name="Kohn T."/>
            <person name="Peeters S.H."/>
            <person name="Heuer A."/>
            <person name="Rast P."/>
            <person name="Oberbeckmann S."/>
            <person name="Bunk B."/>
            <person name="Jeske O."/>
            <person name="Meyerdierks A."/>
            <person name="Storesund J.E."/>
            <person name="Kallscheuer N."/>
            <person name="Luecker S."/>
            <person name="Lage O.M."/>
            <person name="Pohl T."/>
            <person name="Merkel B.J."/>
            <person name="Hornburger P."/>
            <person name="Mueller R.-W."/>
            <person name="Bruemmer F."/>
            <person name="Labrenz M."/>
            <person name="Spormann A.M."/>
            <person name="Op den Camp H."/>
            <person name="Overmann J."/>
            <person name="Amann R."/>
            <person name="Jetten M.S.M."/>
            <person name="Mascher T."/>
            <person name="Medema M.H."/>
            <person name="Devos D.P."/>
            <person name="Kaster A.-K."/>
            <person name="Ovreas L."/>
            <person name="Rohde M."/>
            <person name="Galperin M.Y."/>
            <person name="Jogler C."/>
        </authorList>
    </citation>
    <scope>NUCLEOTIDE SEQUENCE [LARGE SCALE GENOMIC DNA]</scope>
    <source>
        <strain evidence="5 6">TBK1r</strain>
    </source>
</reference>
<dbReference type="InterPro" id="IPR051785">
    <property type="entry name" value="MMCE/EMCE_epimerase"/>
</dbReference>
<dbReference type="InterPro" id="IPR029068">
    <property type="entry name" value="Glyas_Bleomycin-R_OHBP_Dase"/>
</dbReference>
<keyword evidence="6" id="KW-1185">Reference proteome</keyword>
<accession>A0ABX5XMC0</accession>
<feature type="region of interest" description="Disordered" evidence="3">
    <location>
        <begin position="102"/>
        <end position="121"/>
    </location>
</feature>
<dbReference type="InterPro" id="IPR017515">
    <property type="entry name" value="MeMalonyl-CoA_epimerase"/>
</dbReference>
<evidence type="ECO:0000256" key="2">
    <source>
        <dbReference type="ARBA" id="ARBA00022723"/>
    </source>
</evidence>
<dbReference type="PANTHER" id="PTHR43048:SF3">
    <property type="entry name" value="METHYLMALONYL-COA EPIMERASE, MITOCHONDRIAL"/>
    <property type="match status" value="1"/>
</dbReference>
<dbReference type="Gene3D" id="3.10.180.10">
    <property type="entry name" value="2,3-Dihydroxybiphenyl 1,2-Dioxygenase, domain 1"/>
    <property type="match status" value="1"/>
</dbReference>
<dbReference type="SUPFAM" id="SSF54593">
    <property type="entry name" value="Glyoxalase/Bleomycin resistance protein/Dihydroxybiphenyl dioxygenase"/>
    <property type="match status" value="1"/>
</dbReference>
<dbReference type="CDD" id="cd07249">
    <property type="entry name" value="MMCE"/>
    <property type="match status" value="1"/>
</dbReference>
<keyword evidence="2" id="KW-0479">Metal-binding</keyword>
<dbReference type="Pfam" id="PF13669">
    <property type="entry name" value="Glyoxalase_4"/>
    <property type="match status" value="1"/>
</dbReference>
<dbReference type="Proteomes" id="UP000318081">
    <property type="component" value="Chromosome"/>
</dbReference>
<sequence length="138" mass="15173">MPDTPLFKQLDHIAIVVRDTDEALAFYRDTLGLPVVLSEVIPSGNVRLTHLDMGNVHLQLVQPLTEDHPLQTHLAEHGEGLHHLCFQTNDVSESLASLPARGMRAKSETPHDAPRGRKAGFIDPATTRGVAWEMTGPM</sequence>
<name>A0ABX5XMC0_9BACT</name>
<evidence type="ECO:0000256" key="3">
    <source>
        <dbReference type="SAM" id="MobiDB-lite"/>
    </source>
</evidence>
<protein>
    <submittedName>
        <fullName evidence="5">Glyoxalase/Bleomycin resistance protein/Dioxygenase superfamily protein</fullName>
    </submittedName>
</protein>
<feature type="domain" description="VOC" evidence="4">
    <location>
        <begin position="9"/>
        <end position="137"/>
    </location>
</feature>
<evidence type="ECO:0000313" key="6">
    <source>
        <dbReference type="Proteomes" id="UP000318081"/>
    </source>
</evidence>
<gene>
    <name evidence="5" type="ORF">TBK1r_17640</name>
</gene>
<proteinExistence type="inferred from homology"/>
<dbReference type="RefSeq" id="WP_145208917.1">
    <property type="nucleotide sequence ID" value="NZ_CP036432.1"/>
</dbReference>
<feature type="compositionally biased region" description="Basic and acidic residues" evidence="3">
    <location>
        <begin position="105"/>
        <end position="115"/>
    </location>
</feature>
<comment type="similarity">
    <text evidence="1">Belongs to the methylmalonyl-CoA epimerase family.</text>
</comment>
<dbReference type="PANTHER" id="PTHR43048">
    <property type="entry name" value="METHYLMALONYL-COA EPIMERASE"/>
    <property type="match status" value="1"/>
</dbReference>
<dbReference type="InterPro" id="IPR037523">
    <property type="entry name" value="VOC_core"/>
</dbReference>
<dbReference type="EMBL" id="CP036432">
    <property type="protein sequence ID" value="QDV82832.1"/>
    <property type="molecule type" value="Genomic_DNA"/>
</dbReference>
<evidence type="ECO:0000256" key="1">
    <source>
        <dbReference type="ARBA" id="ARBA00009308"/>
    </source>
</evidence>
<evidence type="ECO:0000313" key="5">
    <source>
        <dbReference type="EMBL" id="QDV82832.1"/>
    </source>
</evidence>
<dbReference type="PROSITE" id="PS51819">
    <property type="entry name" value="VOC"/>
    <property type="match status" value="1"/>
</dbReference>
<evidence type="ECO:0000259" key="4">
    <source>
        <dbReference type="PROSITE" id="PS51819"/>
    </source>
</evidence>
<organism evidence="5 6">
    <name type="scientific">Stieleria magnilauensis</name>
    <dbReference type="NCBI Taxonomy" id="2527963"/>
    <lineage>
        <taxon>Bacteria</taxon>
        <taxon>Pseudomonadati</taxon>
        <taxon>Planctomycetota</taxon>
        <taxon>Planctomycetia</taxon>
        <taxon>Pirellulales</taxon>
        <taxon>Pirellulaceae</taxon>
        <taxon>Stieleria</taxon>
    </lineage>
</organism>